<dbReference type="Gene3D" id="1.10.640.10">
    <property type="entry name" value="Haem peroxidase domain superfamily, animal type"/>
    <property type="match status" value="2"/>
</dbReference>
<organism evidence="9 10">
    <name type="scientific">Lingula anatina</name>
    <name type="common">Brachiopod</name>
    <name type="synonym">Lingula unguis</name>
    <dbReference type="NCBI Taxonomy" id="7574"/>
    <lineage>
        <taxon>Eukaryota</taxon>
        <taxon>Metazoa</taxon>
        <taxon>Spiralia</taxon>
        <taxon>Lophotrochozoa</taxon>
        <taxon>Brachiopoda</taxon>
        <taxon>Linguliformea</taxon>
        <taxon>Lingulata</taxon>
        <taxon>Lingulida</taxon>
        <taxon>Linguloidea</taxon>
        <taxon>Lingulidae</taxon>
        <taxon>Lingula</taxon>
    </lineage>
</organism>
<dbReference type="RefSeq" id="XP_013391277.1">
    <property type="nucleotide sequence ID" value="XM_013535823.2"/>
</dbReference>
<keyword evidence="4" id="KW-0325">Glycoprotein</keyword>
<evidence type="ECO:0000256" key="4">
    <source>
        <dbReference type="ARBA" id="ARBA00023180"/>
    </source>
</evidence>
<dbReference type="GO" id="GO:0020037">
    <property type="term" value="F:heme binding"/>
    <property type="evidence" value="ECO:0007669"/>
    <property type="project" value="InterPro"/>
</dbReference>
<feature type="compositionally biased region" description="Polar residues" evidence="6">
    <location>
        <begin position="147"/>
        <end position="159"/>
    </location>
</feature>
<keyword evidence="5" id="KW-0408">Iron</keyword>
<evidence type="ECO:0000256" key="3">
    <source>
        <dbReference type="ARBA" id="ARBA00022729"/>
    </source>
</evidence>
<dbReference type="SUPFAM" id="SSF57625">
    <property type="entry name" value="Invertebrate chitin-binding proteins"/>
    <property type="match status" value="2"/>
</dbReference>
<feature type="compositionally biased region" description="Low complexity" evidence="6">
    <location>
        <begin position="106"/>
        <end position="127"/>
    </location>
</feature>
<keyword evidence="9" id="KW-1185">Reference proteome</keyword>
<dbReference type="PANTHER" id="PTHR11475:SF4">
    <property type="entry name" value="CHORION PEROXIDASE"/>
    <property type="match status" value="1"/>
</dbReference>
<dbReference type="KEGG" id="lak:106159524"/>
<dbReference type="Pfam" id="PF01607">
    <property type="entry name" value="CBM_14"/>
    <property type="match status" value="2"/>
</dbReference>
<dbReference type="InterPro" id="IPR019791">
    <property type="entry name" value="Haem_peroxidase_animal"/>
</dbReference>
<dbReference type="InterPro" id="IPR010255">
    <property type="entry name" value="Haem_peroxidase_sf"/>
</dbReference>
<feature type="compositionally biased region" description="Polar residues" evidence="6">
    <location>
        <begin position="232"/>
        <end position="268"/>
    </location>
</feature>
<feature type="domain" description="Chitin-binding type-2" evidence="8">
    <location>
        <begin position="45"/>
        <end position="91"/>
    </location>
</feature>
<protein>
    <submittedName>
        <fullName evidence="10">Uncharacterized protein LOC106159524</fullName>
    </submittedName>
</protein>
<evidence type="ECO:0000313" key="10">
    <source>
        <dbReference type="RefSeq" id="XP_013391277.1"/>
    </source>
</evidence>
<feature type="signal peptide" evidence="7">
    <location>
        <begin position="1"/>
        <end position="23"/>
    </location>
</feature>
<dbReference type="PROSITE" id="PS50292">
    <property type="entry name" value="PEROXIDASE_3"/>
    <property type="match status" value="2"/>
</dbReference>
<feature type="chain" id="PRO_5010222756" evidence="7">
    <location>
        <begin position="24"/>
        <end position="1382"/>
    </location>
</feature>
<dbReference type="PANTHER" id="PTHR11475">
    <property type="entry name" value="OXIDASE/PEROXIDASE"/>
    <property type="match status" value="1"/>
</dbReference>
<dbReference type="FunFam" id="1.10.640.10:FF:000003">
    <property type="entry name" value="chorion peroxidase"/>
    <property type="match status" value="1"/>
</dbReference>
<keyword evidence="5" id="KW-0479">Metal-binding</keyword>
<evidence type="ECO:0000256" key="5">
    <source>
        <dbReference type="PIRSR" id="PIRSR619791-2"/>
    </source>
</evidence>
<sequence length="1382" mass="155941">MEMILRRLPITWVLLSIVYSVLANGYLEKDKERIRRQSSGSSAVSQICDIHLDGLYSHPSDCHKYVQCVSGTPWEMPCPGGLVFKPDKGWCETGPCQNSGSPGPLPVSSQSKPVYSQSSTYSTQRQSTDTKKDKKQTPPVTTRHYYNGQSPSTDQQATDTRQKTTTVEKRPVSRTQQFDAQEFCKSHQGTFAHPTCGKYVVCNGGYAWELTCSHGLVFKESTGSCDFGTCDPNGQSPNPDKESVQVTLPKESTNAQTTYRQETLSGSSDDGERKSDVPSIEEELPNAIQRAMKSLTQSLRREAQMARDIENNNRHQYRPFGVVQGFLRAKPFAKKLSLPAFVLCNASAYLISRFGIDNHESETYFRSIPSPIPENPYFLNPDDPYPTPEPGTCPWPRYTCPAQMEYRTFDGSCNNLQNPIIGRSFTPLKRLLYPDYGNGVGSPRLSRSRLKLPSPRKVSMALHPDQDVPNQIHTLMVMQFGQTLDHDLSLTAISKLAKDSSGRATETVNIECGSDGCDTSIPQCLPIPVPPNDKVFSNKKCLEFVRSEEVPGLDCGVGPRQQLNQITSFLDASNVYGSTKEEADTLRDISDPARGRLKITHNPNGGKYKPLLPETTDRTFCMDLDKKRHSCFRADNNRHQYRPFGVVQGFLRAKPFAKKLSLPAFVLCNASAYLISRFGIDNHESETYFRSIPSPIPENPYFLNPDDPYPTPEPGTCPWPRYTCPAQMEYRTFDGSCNNLQNPIIGRSFTPLKRLLYPDYGNGVGSPRLSRSRLKLPSPRKVSADLHPDRDVPNQIHTLMVMQFGQTLDHDLSLTAISKLAKDSSGRATETVNIECGSDGCDTSIPQCLPIPVPPNDKVFSNKKCLEFVRSEEVPGLDCGVGPRQQLNQITAYIDGSNVYGSTKEEADTLRDISDPARGRLKITHNPNGGKYKPLLPETTDRTFCMDLDKKRHSCFRAARGRLKITHNPNGGKYKPLLPETTDRTFCMDLDKKRHSCFRAGDERANEHAGLASMHTLWMREHNRIEQKLHEINPQWQGEKLYQETRKIIGAMMQHITYNEFLPVVMGTQKLAQYDLEVKKSGYYRGYNANVDPRISNAFATAAFRFGHTLIQPKLTRPRADFTKRPDGDMPLSKTFFRSDPVYDSKYDGVDGIMRGMCESSMQNFDRFVTKEVTEHLFSENPPDGPGTDLLSLNLQRGREHGIPGYNIWREFCGLGRASTFNDLANTIKKREIITKLEQTYDHVDDIDLFTGGLSEDNVEGGLIGPVFACIIGDQFRRLRQGDRFWYENKNPTHFTPGQLKELKKVTLARVLCNNLDQVVTMQPWVMMQPFRKTFPQKVYDQKSGLTIDWFNRLWDMDFNARVSCSSIDDVDLTKWKDKVYS</sequence>
<feature type="region of interest" description="Disordered" evidence="6">
    <location>
        <begin position="95"/>
        <end position="174"/>
    </location>
</feature>
<evidence type="ECO:0000313" key="9">
    <source>
        <dbReference type="Proteomes" id="UP000085678"/>
    </source>
</evidence>
<evidence type="ECO:0000256" key="6">
    <source>
        <dbReference type="SAM" id="MobiDB-lite"/>
    </source>
</evidence>
<dbReference type="GO" id="GO:0005576">
    <property type="term" value="C:extracellular region"/>
    <property type="evidence" value="ECO:0007669"/>
    <property type="project" value="UniProtKB-SubCell"/>
</dbReference>
<evidence type="ECO:0000256" key="2">
    <source>
        <dbReference type="ARBA" id="ARBA00022525"/>
    </source>
</evidence>
<evidence type="ECO:0000259" key="8">
    <source>
        <dbReference type="PROSITE" id="PS50940"/>
    </source>
</evidence>
<dbReference type="InterPro" id="IPR036508">
    <property type="entry name" value="Chitin-bd_dom_sf"/>
</dbReference>
<proteinExistence type="predicted"/>
<dbReference type="GO" id="GO:0046872">
    <property type="term" value="F:metal ion binding"/>
    <property type="evidence" value="ECO:0007669"/>
    <property type="project" value="UniProtKB-KW"/>
</dbReference>
<keyword evidence="5" id="KW-0349">Heme</keyword>
<accession>A0A1S3HZ27</accession>
<dbReference type="InParanoid" id="A0A1S3HZ27"/>
<keyword evidence="2" id="KW-0964">Secreted</keyword>
<dbReference type="GO" id="GO:0008061">
    <property type="term" value="F:chitin binding"/>
    <property type="evidence" value="ECO:0007669"/>
    <property type="project" value="InterPro"/>
</dbReference>
<feature type="compositionally biased region" description="Basic and acidic residues" evidence="6">
    <location>
        <begin position="160"/>
        <end position="171"/>
    </location>
</feature>
<dbReference type="InterPro" id="IPR037120">
    <property type="entry name" value="Haem_peroxidase_sf_animal"/>
</dbReference>
<dbReference type="GO" id="GO:0006979">
    <property type="term" value="P:response to oxidative stress"/>
    <property type="evidence" value="ECO:0007669"/>
    <property type="project" value="InterPro"/>
</dbReference>
<dbReference type="Gene3D" id="2.170.140.10">
    <property type="entry name" value="Chitin binding domain"/>
    <property type="match status" value="2"/>
</dbReference>
<dbReference type="GO" id="GO:0004601">
    <property type="term" value="F:peroxidase activity"/>
    <property type="evidence" value="ECO:0007669"/>
    <property type="project" value="InterPro"/>
</dbReference>
<dbReference type="CDD" id="cd09823">
    <property type="entry name" value="peroxinectin_like"/>
    <property type="match status" value="1"/>
</dbReference>
<keyword evidence="3 7" id="KW-0732">Signal</keyword>
<feature type="domain" description="Chitin-binding type-2" evidence="8">
    <location>
        <begin position="181"/>
        <end position="226"/>
    </location>
</feature>
<reference evidence="10" key="1">
    <citation type="submission" date="2025-08" db="UniProtKB">
        <authorList>
            <consortium name="RefSeq"/>
        </authorList>
    </citation>
    <scope>IDENTIFICATION</scope>
    <source>
        <tissue evidence="10">Gonads</tissue>
    </source>
</reference>
<comment type="subcellular location">
    <subcellularLocation>
        <location evidence="1">Secreted</location>
    </subcellularLocation>
</comment>
<evidence type="ECO:0000256" key="1">
    <source>
        <dbReference type="ARBA" id="ARBA00004613"/>
    </source>
</evidence>
<feature type="binding site" description="axial binding residue" evidence="5">
    <location>
        <position position="1108"/>
    </location>
    <ligand>
        <name>heme b</name>
        <dbReference type="ChEBI" id="CHEBI:60344"/>
    </ligand>
    <ligandPart>
        <name>Fe</name>
        <dbReference type="ChEBI" id="CHEBI:18248"/>
    </ligandPart>
</feature>
<dbReference type="GeneID" id="106159524"/>
<gene>
    <name evidence="10" type="primary">LOC106159524</name>
</gene>
<dbReference type="PROSITE" id="PS50940">
    <property type="entry name" value="CHIT_BIND_II"/>
    <property type="match status" value="2"/>
</dbReference>
<dbReference type="OrthoDB" id="823504at2759"/>
<feature type="region of interest" description="Disordered" evidence="6">
    <location>
        <begin position="230"/>
        <end position="279"/>
    </location>
</feature>
<dbReference type="SMART" id="SM00494">
    <property type="entry name" value="ChtBD2"/>
    <property type="match status" value="2"/>
</dbReference>
<dbReference type="InterPro" id="IPR002557">
    <property type="entry name" value="Chitin-bd_dom"/>
</dbReference>
<dbReference type="Pfam" id="PF03098">
    <property type="entry name" value="An_peroxidase"/>
    <property type="match status" value="2"/>
</dbReference>
<dbReference type="Proteomes" id="UP000085678">
    <property type="component" value="Unplaced"/>
</dbReference>
<evidence type="ECO:0000256" key="7">
    <source>
        <dbReference type="SAM" id="SignalP"/>
    </source>
</evidence>
<dbReference type="SUPFAM" id="SSF48113">
    <property type="entry name" value="Heme-dependent peroxidases"/>
    <property type="match status" value="2"/>
</dbReference>
<name>A0A1S3HZ27_LINAN</name>
<feature type="region of interest" description="Disordered" evidence="6">
    <location>
        <begin position="768"/>
        <end position="790"/>
    </location>
</feature>
<dbReference type="FunCoup" id="A0A1S3HZ27">
    <property type="interactions" value="9"/>
</dbReference>